<dbReference type="InterPro" id="IPR016163">
    <property type="entry name" value="Ald_DH_C"/>
</dbReference>
<organism evidence="7 8">
    <name type="scientific">Alteribacter lacisalsi</name>
    <dbReference type="NCBI Taxonomy" id="2045244"/>
    <lineage>
        <taxon>Bacteria</taxon>
        <taxon>Bacillati</taxon>
        <taxon>Bacillota</taxon>
        <taxon>Bacilli</taxon>
        <taxon>Bacillales</taxon>
        <taxon>Bacillaceae</taxon>
        <taxon>Alteribacter</taxon>
    </lineage>
</organism>
<dbReference type="Gene3D" id="3.40.605.10">
    <property type="entry name" value="Aldehyde Dehydrogenase, Chain A, domain 1"/>
    <property type="match status" value="1"/>
</dbReference>
<feature type="active site" evidence="4">
    <location>
        <position position="258"/>
    </location>
</feature>
<dbReference type="InterPro" id="IPR016160">
    <property type="entry name" value="Ald_DH_CS_CYS"/>
</dbReference>
<name>A0A2W0H5C9_9BACI</name>
<dbReference type="PROSITE" id="PS00070">
    <property type="entry name" value="ALDEHYDE_DEHYDR_CYS"/>
    <property type="match status" value="1"/>
</dbReference>
<dbReference type="PANTHER" id="PTHR42991">
    <property type="entry name" value="ALDEHYDE DEHYDROGENASE"/>
    <property type="match status" value="1"/>
</dbReference>
<dbReference type="EMBL" id="PDOF01000001">
    <property type="protein sequence ID" value="PYZ97044.1"/>
    <property type="molecule type" value="Genomic_DNA"/>
</dbReference>
<comment type="caution">
    <text evidence="7">The sequence shown here is derived from an EMBL/GenBank/DDBJ whole genome shotgun (WGS) entry which is preliminary data.</text>
</comment>
<dbReference type="OrthoDB" id="9762913at2"/>
<dbReference type="SUPFAM" id="SSF53720">
    <property type="entry name" value="ALDH-like"/>
    <property type="match status" value="1"/>
</dbReference>
<sequence length="482" mass="51714">MSAVNQNIHTHPFLIDNEWRESESGKTIEILSPDDKSVVGSVQAMSQAETDEAARASKAAQEGWAATPLDERAALMHRWADELEKMSDELGDIIQREVGKGFSSAKVEVIRTAELIRYTAEQGLRVKGEFMTGDGFPGGGKNKKAMIQKVPHGVVLAISPFNYPVNLSAAKIAPALVTGNTVLFKPATQGAISGIKMIEALMKAGLPEGVLNIVTGRGSVIGDFIVTHPEIDMISFTGGTKTGQHIATQASMIPVVLELGGKDPAIVLEDADLEKAASEIVSGAFSYSGQRCTAIKRVLVMDGVADQLVAKLKEKVEALKVGKASEGAGVVPMIDDKSADYVESLIEDAKDKGADVVTTGDRQKNLLHPTLLDNVTEEMRVAWEEQFGPVLPVIRISSVFEAIDLEKRNEFGLQASIFTRNMEDAFSIADKLEVGTVQLNGKTSRGPDHLPFLGVKNSGQGVQGIGRSIESMLRDKVTVINL</sequence>
<comment type="similarity">
    <text evidence="1 5">Belongs to the aldehyde dehydrogenase family.</text>
</comment>
<evidence type="ECO:0000256" key="3">
    <source>
        <dbReference type="ARBA" id="ARBA00023002"/>
    </source>
</evidence>
<dbReference type="GO" id="GO:0008911">
    <property type="term" value="F:lactaldehyde dehydrogenase (NAD+) activity"/>
    <property type="evidence" value="ECO:0007669"/>
    <property type="project" value="TreeGrafter"/>
</dbReference>
<dbReference type="FunFam" id="3.40.605.10:FF:000007">
    <property type="entry name" value="NAD/NADP-dependent betaine aldehyde dehydrogenase"/>
    <property type="match status" value="1"/>
</dbReference>
<keyword evidence="3 5" id="KW-0560">Oxidoreductase</keyword>
<dbReference type="CDD" id="cd07082">
    <property type="entry name" value="ALDH_F11_NP-GAPDH"/>
    <property type="match status" value="1"/>
</dbReference>
<dbReference type="FunFam" id="3.40.309.10:FF:000022">
    <property type="entry name" value="NADP-dependent glyceraldehyde-3-phosphate dehydrogenase"/>
    <property type="match status" value="1"/>
</dbReference>
<evidence type="ECO:0000256" key="2">
    <source>
        <dbReference type="ARBA" id="ARBA00022857"/>
    </source>
</evidence>
<dbReference type="InterPro" id="IPR051020">
    <property type="entry name" value="ALDH-related_metabolic_enz"/>
</dbReference>
<evidence type="ECO:0000256" key="1">
    <source>
        <dbReference type="ARBA" id="ARBA00009986"/>
    </source>
</evidence>
<keyword evidence="8" id="KW-1185">Reference proteome</keyword>
<gene>
    <name evidence="7" type="ORF">CR205_00080</name>
</gene>
<dbReference type="Pfam" id="PF00171">
    <property type="entry name" value="Aldedh"/>
    <property type="match status" value="1"/>
</dbReference>
<feature type="domain" description="Aldehyde dehydrogenase" evidence="6">
    <location>
        <begin position="19"/>
        <end position="476"/>
    </location>
</feature>
<dbReference type="InterPro" id="IPR029510">
    <property type="entry name" value="Ald_DH_CS_GLU"/>
</dbReference>
<dbReference type="Proteomes" id="UP000248066">
    <property type="component" value="Unassembled WGS sequence"/>
</dbReference>
<dbReference type="PANTHER" id="PTHR42991:SF1">
    <property type="entry name" value="ALDEHYDE DEHYDROGENASE"/>
    <property type="match status" value="1"/>
</dbReference>
<reference evidence="7 8" key="1">
    <citation type="submission" date="2017-10" db="EMBL/GenBank/DDBJ databases">
        <title>Bacillus sp. nov., a halophilic bacterium isolated from a Yangshapao Lake.</title>
        <authorList>
            <person name="Wang H."/>
        </authorList>
    </citation>
    <scope>NUCLEOTIDE SEQUENCE [LARGE SCALE GENOMIC DNA]</scope>
    <source>
        <strain evidence="7 8">YSP-3</strain>
    </source>
</reference>
<dbReference type="Gene3D" id="3.40.309.10">
    <property type="entry name" value="Aldehyde Dehydrogenase, Chain A, domain 2"/>
    <property type="match status" value="1"/>
</dbReference>
<dbReference type="InterPro" id="IPR016161">
    <property type="entry name" value="Ald_DH/histidinol_DH"/>
</dbReference>
<evidence type="ECO:0000259" key="6">
    <source>
        <dbReference type="Pfam" id="PF00171"/>
    </source>
</evidence>
<dbReference type="PROSITE" id="PS00687">
    <property type="entry name" value="ALDEHYDE_DEHYDR_GLU"/>
    <property type="match status" value="1"/>
</dbReference>
<dbReference type="AlphaFoldDB" id="A0A2W0H5C9"/>
<proteinExistence type="inferred from homology"/>
<evidence type="ECO:0000313" key="8">
    <source>
        <dbReference type="Proteomes" id="UP000248066"/>
    </source>
</evidence>
<keyword evidence="2" id="KW-0521">NADP</keyword>
<evidence type="ECO:0000313" key="7">
    <source>
        <dbReference type="EMBL" id="PYZ97044.1"/>
    </source>
</evidence>
<dbReference type="InterPro" id="IPR015590">
    <property type="entry name" value="Aldehyde_DH_dom"/>
</dbReference>
<protein>
    <submittedName>
        <fullName evidence="7">NADP-dependent glyceraldehyde-3-phosphate dehydrogenase</fullName>
    </submittedName>
</protein>
<accession>A0A2W0H5C9</accession>
<evidence type="ECO:0000256" key="5">
    <source>
        <dbReference type="RuleBase" id="RU003345"/>
    </source>
</evidence>
<dbReference type="RefSeq" id="WP_110515721.1">
    <property type="nucleotide sequence ID" value="NZ_PDOF01000001.1"/>
</dbReference>
<dbReference type="InterPro" id="IPR016162">
    <property type="entry name" value="Ald_DH_N"/>
</dbReference>
<evidence type="ECO:0000256" key="4">
    <source>
        <dbReference type="PROSITE-ProRule" id="PRU10007"/>
    </source>
</evidence>